<name>A0AAQ3W8M2_9ENTE</name>
<accession>A0AAQ3W8M2</accession>
<dbReference type="Proteomes" id="UP000194948">
    <property type="component" value="Chromosome"/>
</dbReference>
<dbReference type="AlphaFoldDB" id="A0AAQ3W8M2"/>
<reference evidence="2" key="1">
    <citation type="submission" date="2017-05" db="EMBL/GenBank/DDBJ databases">
        <title>The Genome Sequence of EEnterococcus faecalis 9F2_4866.</title>
        <authorList>
            <consortium name="The Broad Institute Genomics Platform"/>
            <consortium name="The Broad Institute Genomic Center for Infectious Diseases"/>
            <person name="Earl A."/>
            <person name="Manson A."/>
            <person name="Schwartman J."/>
            <person name="Gilmore M."/>
            <person name="Abouelleil A."/>
            <person name="Cao P."/>
            <person name="Chapman S."/>
            <person name="Cusick C."/>
            <person name="Shea T."/>
            <person name="Young S."/>
            <person name="Neafsey D."/>
            <person name="Nusbaum C."/>
            <person name="Birren B."/>
        </authorList>
    </citation>
    <scope>NUCLEOTIDE SEQUENCE [LARGE SCALE GENOMIC DNA]</scope>
    <source>
        <strain evidence="2">7F3_DIV0205</strain>
    </source>
</reference>
<dbReference type="InterPro" id="IPR009229">
    <property type="entry name" value="AgrD"/>
</dbReference>
<dbReference type="RefSeq" id="WP_422392082.1">
    <property type="nucleotide sequence ID" value="NZ_CP147244.1"/>
</dbReference>
<evidence type="ECO:0000313" key="1">
    <source>
        <dbReference type="EMBL" id="WYK00603.1"/>
    </source>
</evidence>
<dbReference type="NCBIfam" id="TIGR04223">
    <property type="entry name" value="quorum_AgrD"/>
    <property type="match status" value="1"/>
</dbReference>
<protein>
    <submittedName>
        <fullName evidence="1">Uncharacterized protein</fullName>
    </submittedName>
</protein>
<gene>
    <name evidence="1" type="ORF">A5821_001701</name>
</gene>
<dbReference type="EMBL" id="CP147244">
    <property type="protein sequence ID" value="WYK00603.1"/>
    <property type="molecule type" value="Genomic_DNA"/>
</dbReference>
<proteinExistence type="predicted"/>
<sequence>MEKIFFLFSYLVLSIGSTATSKSFWWLYSPEMPQIKKKKP</sequence>
<reference evidence="1 2" key="2">
    <citation type="submission" date="2024-03" db="EMBL/GenBank/DDBJ databases">
        <title>The Genome Sequence of Enterococcus sp. DIV0205d.</title>
        <authorList>
            <consortium name="The Broad Institute Genomics Platform"/>
            <consortium name="The Broad Institute Microbial Omics Core"/>
            <consortium name="The Broad Institute Genomic Center for Infectious Diseases"/>
            <person name="Earl A."/>
            <person name="Manson A."/>
            <person name="Gilmore M."/>
            <person name="Schwartman J."/>
            <person name="Shea T."/>
            <person name="Abouelleil A."/>
            <person name="Cao P."/>
            <person name="Chapman S."/>
            <person name="Cusick C."/>
            <person name="Young S."/>
            <person name="Neafsey D."/>
            <person name="Nusbaum C."/>
            <person name="Birren B."/>
        </authorList>
    </citation>
    <scope>NUCLEOTIDE SEQUENCE [LARGE SCALE GENOMIC DNA]</scope>
    <source>
        <strain evidence="1 2">7F3_DIV0205</strain>
    </source>
</reference>
<evidence type="ECO:0000313" key="2">
    <source>
        <dbReference type="Proteomes" id="UP000194948"/>
    </source>
</evidence>
<organism evidence="1 2">
    <name type="scientific">Candidatus Enterococcus palustris</name>
    <dbReference type="NCBI Taxonomy" id="1834189"/>
    <lineage>
        <taxon>Bacteria</taxon>
        <taxon>Bacillati</taxon>
        <taxon>Bacillota</taxon>
        <taxon>Bacilli</taxon>
        <taxon>Lactobacillales</taxon>
        <taxon>Enterococcaceae</taxon>
        <taxon>Enterococcus</taxon>
    </lineage>
</organism>
<keyword evidence="2" id="KW-1185">Reference proteome</keyword>